<evidence type="ECO:0000313" key="2">
    <source>
        <dbReference type="EMBL" id="QFG06271.1"/>
    </source>
</evidence>
<evidence type="ECO:0000313" key="3">
    <source>
        <dbReference type="Proteomes" id="UP000515683"/>
    </source>
</evidence>
<gene>
    <name evidence="2" type="ORF">SSCSM1_15</name>
</gene>
<accession>A0A6M2ZHA2</accession>
<dbReference type="InterPro" id="IPR025924">
    <property type="entry name" value="YHYH_dom"/>
</dbReference>
<name>A0A6M2ZHA2_9CAUD</name>
<protein>
    <submittedName>
        <fullName evidence="2">Baseplate wedge subunit</fullName>
    </submittedName>
</protein>
<feature type="domain" description="YHYH" evidence="1">
    <location>
        <begin position="1287"/>
        <end position="1384"/>
    </location>
</feature>
<evidence type="ECO:0000259" key="1">
    <source>
        <dbReference type="Pfam" id="PF14240"/>
    </source>
</evidence>
<dbReference type="EMBL" id="MK867354">
    <property type="protein sequence ID" value="QFG06271.1"/>
    <property type="molecule type" value="Genomic_DNA"/>
</dbReference>
<keyword evidence="3" id="KW-1185">Reference proteome</keyword>
<sequence length="4120" mass="455963">MDISRIRLSQILESQIPDFINDEFPLFKDFLRQYFEANEIAGGSYDLLSNIDKYVNLNTLTLTPRDTRSTEDFEYDDTTLTVESTYGFPNKYGLLRLNPSFDGERYYGGEIVTYTSKTDTEFKGIVRNFSGITEVGDEVVFSDSVIDESSNFYYNGTFVQNLSSVFLVEFLNKLKSQIAPGFENRTLNYNVNDRLFLSRTSDFYKTKGTAEGFRILFRVLYNEPVDVIIPSTNIFESSASSNRKTRDLVLYVDDQETDYTDLILHRTIKQPTDSIDESSDLSAYGTITNVEKIERNGVIYYVVSLDSDYDKDISVSGTVFGEFVPTPTTKVTEDFKLNLDGSYPEFLNVDSTIGFDDASSLDVYNIINGETFVNTISYNLRTSTEFYGVTSEVAIPRGTLLSSRRYAFVEFDNRTVYFRVTGILSQIIPDKSSYFSEGDPIKFNSVGLKEDTKKYNDWTFNCNPTYNISNLELQDSINRRYKFNLDGNYDLSLFDKFFLIDNNNNSYNVIISARESLSEYVITSNSIIDLSARSFTIERKLNKANFDFFPEANNFVTDVQNVWRPIDYNDELFVASSSLPNYRNENLTTNDKRITFSANIPSDRSTNKELKIGQDATAQIPEKTHSFYTGDSIIYSEDDDDEENTNRLSIPNGRYYVTVVDNKTIKLSTSLNRVYTKEYVSITGNVTDNTFYYSDFFDIEKVLNIEEPFVLKSKRCIKRILPPIDQSTNETTKPGKIGIFKNGVELLNYKSKNNIFYGGLESIEVLSSGDGYDIINPPSLDIFDGSNADGLNNGGIGATGNFVVQGSVVDIKILGGGYNYTETPTVNVSGGNGKGCVIEPVMETYTHGVTIDASSGFNVGISSNTIISLEDHLFSPGEKILYNCELNNQEIGGLKNKAIYFVGVVDNTSFTLHKSIVDAKNNLNPIDITEFGEGNHKFDSVKKKKRIGSLNVTYSSDDFTYRKVSYDPSVVSTPIDYYTNAITIPSHGFNNGEIVIYESSTTEISGLSSGTSYYVTKVDNDSFKLSSLGIGTLPKNHYYNEKTFVEMTTPGVGRQYFRYPNIEVNITPSGQDVSSVEPQVLPIVRGQIKEVFLESNGVGYGCTNIFNYERQPQITAEPGKLASAKPFIVDGEIKGVIIQNSGQKYVSTPSVQIFTDGEGGFGADLIPIVDNDGRLSDVLVKNGGADYNDATEIEIVSAGSGAKFKAKIYNWNVNEVERALNSNQIYDDDGFLHQDSTIPIEDAEDHGLLQYTHCYAPRKLRQTIYNKKVVNGRTTFNPDLILDRLGREINSTSHSPILGWAYDGNPIYGPYGYTNRDGSGGVKLMQSGYRKRTLTNRPSVTVYPLGFFCNDYEWFSDGDLDEFNGRFCVTPDYPNGTYAYFATVGDNDSIFKNYKLPTFPYVIGDKFKSKPIEFNFVSRLNQDTFFSDLLGDDIPYNYINYNLIRNVTPHNLAGVDGKYNYIFDPSQYITVDSKVKSVTSGSVDNVIIFEGGKDFKVGDRIIFADSGEGTTRPVAKVASIGGTDATSVSVAVSSFNNAELVPSPSTGGVVAICSYPHNSYTGPGKINDLNNQSYFSDELIVYNRDLKIAGFGTDNIVIDLPSVTGIVTYINVFGLESTQNIIPVLPNDIFKIEYGLFNEEVKVLNIDFKNSRLRVQREVNGTIGTSYPVGTALSEDPRKFIIKNESPSDSSNRFNTQLYFNPKESVGVGIGTTLSISNPGAGSTQIFVAGDRIYLPNNTLRVNDKIYYEYDNGPITVESFGDNFNLQKDRPYYAYPFPNGYIGISSRPVGVGSTGPVGVGSITELLSFTGFGAGDNHSFYTRYNDVHAVDITTFEVTVNTSKNHNLVFDDPITVTCEPNIEKTLEVFYNQENAKFAVGKFDFVHADINPKFNTITLTNHGLDNGQKLILESTAPPGGMVNNGVYVVGVVNENTIKLYHTNNGGVVNIVNQSTGRLLVVNPQLNLIRNKTLKFDLSDFSLSYVRNNIRYPAFNLKFYRDKELTHEFLSSSKDKTFSVIKTGRIGVTLDANVKLICDDEFPTKLYYVLEPLKSTQVPVAYSLSSIDTDMNNVITFNNSPISGTYNVRKPTNTSFSYRIAERPDSDNYVTGLSTIRYSTISTTASGPINEVSFISTGSNLIKVPLIEKVDSISGVDSILFPRTDSIGIAKNIEINDIGFDFPTDPTLIPRAYTPSIYKIDPLTSIDSIDVLEKGYRYTILPDLVLLDGFTNKIVTDVDLRYIEEDGFKVDIVKNTKNLYDVEPRLLPINNTNGYKILTLTYDSGSKDATVILDVVGFSTITAWPFPVGSEFMVEGVVTKDPDNDEGYNSSDYNYKKLFTVKTADPNIGGQVPSFTFNMGDFVIKNSPGIFNDLITSGRVIPQSFFPQFKVNRIANKYFTDEIVTNGTSEDIVVSWDVKNELLKIFTSFPERYKVGDVMRGKTSQSSGTLTEVVGISSVSYITGASNAERYKPFDRKGFLNDETQRLHDSDYYQYFSYSLKSEVGITSWKEPVESLIHPAGFKKFSELQVISDKDDQIGISSLGIGADQNESGFLGISNFSSYYDLNCVHDIDLVTENNILNKTSDEIRFNSLILVDYFESIGNRVLIVDDISDQFNSNPRPTAFVTVDTFSLRKFRSKKYVMFTSNKKFPGERQMIIVNVLHNNTYGFLTQYGRVETNNIHGYFDVGVFEDNGLLLFYPLEYRYSDFSISGYQYAIANSITGVSTHYIGDSNSIGFAGIQTAYLPQGTSTSTKIVGIDSSYTSAKVLVTLESSDLQYYQYDEFNIVHDGTNIHNIEFSTLATDNFANQDVSLGIGTYQFEYNGNDVEVRLTPNSGLSTAYDVSSTVVAISNTSRTSIGSSLFNTTLTTVGLGTTVSISPFAGVNTSIQIIDFDPQYKGFNAYVSIEDMTNNIVQMSELVFTHNETDAYITEFGRVSNRGIFEDVGLGTFTTYVDGSTGRARLEFVPYPADPGFTREIEVRIFVGSLNLVDLGVSNSYYNYESGRFSTLYGDYTGTENDVKRSFELRHQGDLIFERVFDSTALGTTVSTDENVLILPNHFFVTGELVRYTVPNEDDIRVGIATTSVAGVGVTDKLPTDLYIVKVNDSKIKFADSAENALKFNPETLTLSSVGVGTQHKITSTNKDAKGIFTIDNMMQSPLVALAITTSVADDIALTETLINTAGITSFFANDIIQIDDEVMLIETVGVGTQDKVRVRRPWMGTELGIHTAGALVTKLKGDYQITGSVINFTSPPYGKVPITVDLNQFGVPFVDPSERDYTGITTNSYFHGRTFMRSGITDETEETYTKNYRFDDISTKFTGIRTAFDMTVNGQDVLGISTDNAIVLVKDIFQQPTRPGVSSIAGNYEFVEVGGKTKILFDGSISSDDFTAVDGQDINVPNLPIGGIIVNIGSTTGLGYQPLVAAGGTATISGFGSITSISIGNSGSGYRPGIQTHINVIAETSSSVSIIGYATALNGHITGVAITNPGTAYTSINPPRIRFDSPLSYTDIPLIYSSDSPNQGIGRTASIDMFVSRDTSVGEFKFNNNGYAYGQGEILTVAIGGTTGIPTDTSKTFDEFQITVNETHSDEFNSWAIGQLQQLDSLDDQFDGIRRVFPISFQGDRLSIRARPGSNIDVSATLLIFINDILQVPNQAYTFKGGSLIIFAEPIPKEYTSRIVFYRGTRDVDVEEVDIVEPIEVGDKVKIMSDIAFQTEDKRTVEDILSSDILLTNPYSGIGRLNDETIERPLMACKQTEDLFINGEYVGKDRRLYEPYIFPTTNLIQPVGIDTTVAWVEGTATFFDNKKENLAEKKLQQIQIISQDVTQVGFATVVISGLGSITSITISNPGTGYTFAPQIAIGPPAPGGTNATAECTIANGSINVINVTNNGAGYTGSNAPYVNIEPPRVSREPIRQVQYDGDFGTIVSVANTNVGVGSTALELSLYIPHDSVVRNLGVNDSGLTTSGITGLVTSYYFTASRTNVGNGITAFYNDGNTLSISTDKFNNIFQVYDIDRTTESVPGIGVTDIVKVTTLVEYPIDLAENLGTFDNDQETFDSTVLTFDNGGEDNGYFGNFSWGRINWHPTKSRKQPLEFTSYHENGFVGISTSPFIRRTFPLRTKLYTQY</sequence>
<proteinExistence type="predicted"/>
<organism evidence="2 3">
    <name type="scientific">Synechococcus phage S-SCSM1</name>
    <dbReference type="NCBI Taxonomy" id="2588487"/>
    <lineage>
        <taxon>Viruses</taxon>
        <taxon>Duplodnaviria</taxon>
        <taxon>Heunggongvirae</taxon>
        <taxon>Uroviricota</taxon>
        <taxon>Caudoviricetes</taxon>
        <taxon>Pantevenvirales</taxon>
        <taxon>Kyanoviridae</taxon>
        <taxon>Zhoulongquanvirus</taxon>
        <taxon>Zhoulongquanvirus esscess</taxon>
    </lineage>
</organism>
<reference evidence="2" key="1">
    <citation type="submission" date="2019-04" db="EMBL/GenBank/DDBJ databases">
        <title>Genomic and proteomic characterization of cyanophage S-SCSM1 provides new insights into understanding the viral gene diversity and phage-host interactions.</title>
        <authorList>
            <person name="Wang Q."/>
            <person name="Xu Y."/>
            <person name="Jiao N."/>
            <person name="Zhang R."/>
        </authorList>
    </citation>
    <scope>NUCLEOTIDE SEQUENCE [LARGE SCALE GENOMIC DNA]</scope>
</reference>
<dbReference type="Pfam" id="PF14240">
    <property type="entry name" value="YHYH"/>
    <property type="match status" value="1"/>
</dbReference>
<dbReference type="Proteomes" id="UP000515683">
    <property type="component" value="Segment"/>
</dbReference>